<dbReference type="AlphaFoldDB" id="A0A433RW50"/>
<evidence type="ECO:0000313" key="1">
    <source>
        <dbReference type="EMBL" id="RUS57526.1"/>
    </source>
</evidence>
<gene>
    <name evidence="1" type="ORF">QI30_05590</name>
</gene>
<comment type="caution">
    <text evidence="1">The sequence shown here is derived from an EMBL/GenBank/DDBJ whole genome shotgun (WGS) entry which is preliminary data.</text>
</comment>
<reference evidence="1 2" key="1">
    <citation type="submission" date="2014-11" db="EMBL/GenBank/DDBJ databases">
        <title>Genome sequence and analysis of novel Kurthia sp.</title>
        <authorList>
            <person name="Lawson J.N."/>
            <person name="Gonzalez J.E."/>
            <person name="Rinauldi L."/>
            <person name="Xuan Z."/>
            <person name="Firman A."/>
            <person name="Shaddox L."/>
            <person name="Trudeau A."/>
            <person name="Shah S."/>
            <person name="Reiman D."/>
        </authorList>
    </citation>
    <scope>NUCLEOTIDE SEQUENCE [LARGE SCALE GENOMIC DNA]</scope>
    <source>
        <strain evidence="1 2">3B1D</strain>
    </source>
</reference>
<dbReference type="NCBIfam" id="TIGR04129">
    <property type="entry name" value="CxxH_BA5709"/>
    <property type="match status" value="1"/>
</dbReference>
<dbReference type="EMBL" id="JTFC01000022">
    <property type="protein sequence ID" value="RUS57526.1"/>
    <property type="molecule type" value="Genomic_DNA"/>
</dbReference>
<keyword evidence="2" id="KW-1185">Reference proteome</keyword>
<dbReference type="OrthoDB" id="1652387at2"/>
<accession>A0A433RW50</accession>
<sequence>MKTYSCEDHVGHALDMFVANEKDFPIMDKLEENDEETQKCAYCDAKATYIVANK</sequence>
<proteinExistence type="predicted"/>
<name>A0A433RW50_9BACL</name>
<organism evidence="1 2">
    <name type="scientific">Candidatus Kurthia intestinigallinarum</name>
    <dbReference type="NCBI Taxonomy" id="1562256"/>
    <lineage>
        <taxon>Bacteria</taxon>
        <taxon>Bacillati</taxon>
        <taxon>Bacillota</taxon>
        <taxon>Bacilli</taxon>
        <taxon>Bacillales</taxon>
        <taxon>Caryophanaceae</taxon>
        <taxon>Kurthia</taxon>
    </lineage>
</organism>
<dbReference type="Pfam" id="PF14116">
    <property type="entry name" value="YyzF"/>
    <property type="match status" value="1"/>
</dbReference>
<evidence type="ECO:0000313" key="2">
    <source>
        <dbReference type="Proteomes" id="UP000288623"/>
    </source>
</evidence>
<dbReference type="InterPro" id="IPR025626">
    <property type="entry name" value="YyzF"/>
</dbReference>
<dbReference type="Proteomes" id="UP000288623">
    <property type="component" value="Unassembled WGS sequence"/>
</dbReference>
<dbReference type="RefSeq" id="WP_126989954.1">
    <property type="nucleotide sequence ID" value="NZ_JTFC01000022.1"/>
</dbReference>
<protein>
    <submittedName>
        <fullName evidence="1">CxxH/CxxC protein</fullName>
    </submittedName>
</protein>